<evidence type="ECO:0000313" key="4">
    <source>
        <dbReference type="Proteomes" id="UP001172684"/>
    </source>
</evidence>
<protein>
    <recommendedName>
        <fullName evidence="5">Mid2 domain-containing protein</fullName>
    </recommendedName>
</protein>
<keyword evidence="2" id="KW-0472">Membrane</keyword>
<keyword evidence="4" id="KW-1185">Reference proteome</keyword>
<feature type="transmembrane region" description="Helical" evidence="2">
    <location>
        <begin position="24"/>
        <end position="45"/>
    </location>
</feature>
<feature type="compositionally biased region" description="Low complexity" evidence="1">
    <location>
        <begin position="76"/>
        <end position="89"/>
    </location>
</feature>
<feature type="region of interest" description="Disordered" evidence="1">
    <location>
        <begin position="50"/>
        <end position="117"/>
    </location>
</feature>
<keyword evidence="2" id="KW-0812">Transmembrane</keyword>
<evidence type="ECO:0000256" key="2">
    <source>
        <dbReference type="SAM" id="Phobius"/>
    </source>
</evidence>
<accession>A0ABQ9P1U8</accession>
<name>A0ABQ9P1U8_9PEZI</name>
<reference evidence="3" key="1">
    <citation type="submission" date="2022-10" db="EMBL/GenBank/DDBJ databases">
        <title>Culturing micro-colonial fungi from biological soil crusts in the Mojave desert and describing Neophaeococcomyces mojavensis, and introducing the new genera and species Taxawa tesnikishii.</title>
        <authorList>
            <person name="Kurbessoian T."/>
            <person name="Stajich J.E."/>
        </authorList>
    </citation>
    <scope>NUCLEOTIDE SEQUENCE</scope>
    <source>
        <strain evidence="3">TK_1</strain>
    </source>
</reference>
<dbReference type="EMBL" id="JAPDRL010000012">
    <property type="protein sequence ID" value="KAJ9667519.1"/>
    <property type="molecule type" value="Genomic_DNA"/>
</dbReference>
<evidence type="ECO:0000256" key="1">
    <source>
        <dbReference type="SAM" id="MobiDB-lite"/>
    </source>
</evidence>
<gene>
    <name evidence="3" type="ORF">H2201_002388</name>
</gene>
<evidence type="ECO:0008006" key="5">
    <source>
        <dbReference type="Google" id="ProtNLM"/>
    </source>
</evidence>
<evidence type="ECO:0000313" key="3">
    <source>
        <dbReference type="EMBL" id="KAJ9667519.1"/>
    </source>
</evidence>
<sequence length="135" mass="13779">MPTAAGSNNSITQDEGGLSSGAKIGIGVGAGVGVLALIAAIAIFFTGKRRRARHRNEAATAAASTPAYQPQMPEKQGAGYYGQPQGQTYNPVPAGTTGMPTYSNVSEMPAPVPKGYNQSYPQFAAELPATHGGGR</sequence>
<proteinExistence type="predicted"/>
<organism evidence="3 4">
    <name type="scientific">Coniosporium apollinis</name>
    <dbReference type="NCBI Taxonomy" id="61459"/>
    <lineage>
        <taxon>Eukaryota</taxon>
        <taxon>Fungi</taxon>
        <taxon>Dikarya</taxon>
        <taxon>Ascomycota</taxon>
        <taxon>Pezizomycotina</taxon>
        <taxon>Dothideomycetes</taxon>
        <taxon>Dothideomycetes incertae sedis</taxon>
        <taxon>Coniosporium</taxon>
    </lineage>
</organism>
<comment type="caution">
    <text evidence="3">The sequence shown here is derived from an EMBL/GenBank/DDBJ whole genome shotgun (WGS) entry which is preliminary data.</text>
</comment>
<dbReference type="Proteomes" id="UP001172684">
    <property type="component" value="Unassembled WGS sequence"/>
</dbReference>
<keyword evidence="2" id="KW-1133">Transmembrane helix</keyword>